<feature type="compositionally biased region" description="Polar residues" evidence="1">
    <location>
        <begin position="97"/>
        <end position="106"/>
    </location>
</feature>
<evidence type="ECO:0000313" key="5">
    <source>
        <dbReference type="Proteomes" id="UP000321947"/>
    </source>
</evidence>
<proteinExistence type="predicted"/>
<dbReference type="EMBL" id="SSTE01005702">
    <property type="protein sequence ID" value="KAA0060145.1"/>
    <property type="molecule type" value="Genomic_DNA"/>
</dbReference>
<dbReference type="Proteomes" id="UP000321947">
    <property type="component" value="Unassembled WGS sequence"/>
</dbReference>
<evidence type="ECO:0000313" key="3">
    <source>
        <dbReference type="EMBL" id="TYK19510.1"/>
    </source>
</evidence>
<organism evidence="2 4">
    <name type="scientific">Cucumis melo var. makuwa</name>
    <name type="common">Oriental melon</name>
    <dbReference type="NCBI Taxonomy" id="1194695"/>
    <lineage>
        <taxon>Eukaryota</taxon>
        <taxon>Viridiplantae</taxon>
        <taxon>Streptophyta</taxon>
        <taxon>Embryophyta</taxon>
        <taxon>Tracheophyta</taxon>
        <taxon>Spermatophyta</taxon>
        <taxon>Magnoliopsida</taxon>
        <taxon>eudicotyledons</taxon>
        <taxon>Gunneridae</taxon>
        <taxon>Pentapetalae</taxon>
        <taxon>rosids</taxon>
        <taxon>fabids</taxon>
        <taxon>Cucurbitales</taxon>
        <taxon>Cucurbitaceae</taxon>
        <taxon>Benincaseae</taxon>
        <taxon>Cucumis</taxon>
    </lineage>
</organism>
<dbReference type="AlphaFoldDB" id="A0A5A7V2P0"/>
<protein>
    <recommendedName>
        <fullName evidence="6">Envelope-like protein</fullName>
    </recommendedName>
</protein>
<feature type="compositionally biased region" description="Acidic residues" evidence="1">
    <location>
        <begin position="168"/>
        <end position="178"/>
    </location>
</feature>
<evidence type="ECO:0008006" key="6">
    <source>
        <dbReference type="Google" id="ProtNLM"/>
    </source>
</evidence>
<reference evidence="4 5" key="1">
    <citation type="submission" date="2019-08" db="EMBL/GenBank/DDBJ databases">
        <title>Draft genome sequences of two oriental melons (Cucumis melo L. var makuwa).</title>
        <authorList>
            <person name="Kwon S.-Y."/>
        </authorList>
    </citation>
    <scope>NUCLEOTIDE SEQUENCE [LARGE SCALE GENOMIC DNA]</scope>
    <source>
        <strain evidence="5">cv. Chang Bougi</strain>
        <strain evidence="4">cv. SW 3</strain>
        <tissue evidence="2">Leaf</tissue>
    </source>
</reference>
<evidence type="ECO:0000256" key="1">
    <source>
        <dbReference type="SAM" id="MobiDB-lite"/>
    </source>
</evidence>
<evidence type="ECO:0000313" key="2">
    <source>
        <dbReference type="EMBL" id="KAA0060145.1"/>
    </source>
</evidence>
<feature type="compositionally biased region" description="Polar residues" evidence="1">
    <location>
        <begin position="127"/>
        <end position="142"/>
    </location>
</feature>
<comment type="caution">
    <text evidence="2">The sequence shown here is derived from an EMBL/GenBank/DDBJ whole genome shotgun (WGS) entry which is preliminary data.</text>
</comment>
<dbReference type="EMBL" id="SSTD01006894">
    <property type="protein sequence ID" value="TYK19510.1"/>
    <property type="molecule type" value="Genomic_DNA"/>
</dbReference>
<accession>A0A5A7V2P0</accession>
<gene>
    <name evidence="3" type="ORF">E5676_scaffold1836G00020</name>
    <name evidence="2" type="ORF">E6C27_scaffold542G00020</name>
</gene>
<evidence type="ECO:0000313" key="4">
    <source>
        <dbReference type="Proteomes" id="UP000321393"/>
    </source>
</evidence>
<feature type="region of interest" description="Disordered" evidence="1">
    <location>
        <begin position="41"/>
        <end position="68"/>
    </location>
</feature>
<name>A0A5A7V2P0_CUCMM</name>
<dbReference type="Proteomes" id="UP000321393">
    <property type="component" value="Unassembled WGS sequence"/>
</dbReference>
<sequence length="258" mass="28890">MNKTSLRKTERKIDYTRFKYRKEKSQVHAFESYHVPKHEEITTGSAAKGVENAPSVSKTHISDMDSDKQDNVPLVRLLKKGFASNVAPAKSADPTISARSQESSSFEDVFVPTPSLHHASNKEPGPSQHSYSDRSSISNDVPTPNRHSKPASLPIDEFITIEERTDVSADETPDDENVELANTRTTNTVELDVNNDFQPETQQYPEVSRPTGKKFQQNWRNITTKTGRKKIAPNIPSVPINGISFHLVENVQCSKYVV</sequence>
<feature type="region of interest" description="Disordered" evidence="1">
    <location>
        <begin position="83"/>
        <end position="181"/>
    </location>
</feature>